<protein>
    <submittedName>
        <fullName evidence="1">Uncharacterized protein</fullName>
    </submittedName>
</protein>
<name>A0A316FMN2_9ACTN</name>
<comment type="caution">
    <text evidence="1">The sequence shown here is derived from an EMBL/GenBank/DDBJ whole genome shotgun (WGS) entry which is preliminary data.</text>
</comment>
<keyword evidence="2" id="KW-1185">Reference proteome</keyword>
<gene>
    <name evidence="1" type="ORF">BC793_105277</name>
</gene>
<sequence>MTTSGHALAELFVDMATTGDLHGTVRARRQ</sequence>
<reference evidence="1 2" key="1">
    <citation type="submission" date="2018-05" db="EMBL/GenBank/DDBJ databases">
        <title>Genomic Encyclopedia of Archaeal and Bacterial Type Strains, Phase II (KMG-II): from individual species to whole genera.</title>
        <authorList>
            <person name="Goeker M."/>
        </authorList>
    </citation>
    <scope>NUCLEOTIDE SEQUENCE [LARGE SCALE GENOMIC DNA]</scope>
    <source>
        <strain evidence="1 2">DSM 45184</strain>
    </source>
</reference>
<evidence type="ECO:0000313" key="1">
    <source>
        <dbReference type="EMBL" id="PWK48926.1"/>
    </source>
</evidence>
<dbReference type="EMBL" id="QGGR01000005">
    <property type="protein sequence ID" value="PWK48926.1"/>
    <property type="molecule type" value="Genomic_DNA"/>
</dbReference>
<organism evidence="1 2">
    <name type="scientific">Actinoplanes xinjiangensis</name>
    <dbReference type="NCBI Taxonomy" id="512350"/>
    <lineage>
        <taxon>Bacteria</taxon>
        <taxon>Bacillati</taxon>
        <taxon>Actinomycetota</taxon>
        <taxon>Actinomycetes</taxon>
        <taxon>Micromonosporales</taxon>
        <taxon>Micromonosporaceae</taxon>
        <taxon>Actinoplanes</taxon>
    </lineage>
</organism>
<accession>A0A316FMN2</accession>
<proteinExistence type="predicted"/>
<dbReference type="AlphaFoldDB" id="A0A316FMN2"/>
<dbReference type="Proteomes" id="UP000245697">
    <property type="component" value="Unassembled WGS sequence"/>
</dbReference>
<evidence type="ECO:0000313" key="2">
    <source>
        <dbReference type="Proteomes" id="UP000245697"/>
    </source>
</evidence>